<organism evidence="1 2">
    <name type="scientific">Heterodera schachtii</name>
    <name type="common">Sugarbeet cyst nematode worm</name>
    <name type="synonym">Tylenchus schachtii</name>
    <dbReference type="NCBI Taxonomy" id="97005"/>
    <lineage>
        <taxon>Eukaryota</taxon>
        <taxon>Metazoa</taxon>
        <taxon>Ecdysozoa</taxon>
        <taxon>Nematoda</taxon>
        <taxon>Chromadorea</taxon>
        <taxon>Rhabditida</taxon>
        <taxon>Tylenchina</taxon>
        <taxon>Tylenchomorpha</taxon>
        <taxon>Tylenchoidea</taxon>
        <taxon>Heteroderidae</taxon>
        <taxon>Heteroderinae</taxon>
        <taxon>Heterodera</taxon>
    </lineage>
</organism>
<comment type="caution">
    <text evidence="1">The sequence shown here is derived from an EMBL/GenBank/DDBJ whole genome shotgun (WGS) entry which is preliminary data.</text>
</comment>
<dbReference type="EMBL" id="JBICCN010000145">
    <property type="protein sequence ID" value="KAL3089317.1"/>
    <property type="molecule type" value="Genomic_DNA"/>
</dbReference>
<protein>
    <submittedName>
        <fullName evidence="1">Uncharacterized protein</fullName>
    </submittedName>
</protein>
<dbReference type="Proteomes" id="UP001620645">
    <property type="component" value="Unassembled WGS sequence"/>
</dbReference>
<evidence type="ECO:0000313" key="2">
    <source>
        <dbReference type="Proteomes" id="UP001620645"/>
    </source>
</evidence>
<keyword evidence="2" id="KW-1185">Reference proteome</keyword>
<name>A0ABD2JFM8_HETSC</name>
<accession>A0ABD2JFM8</accession>
<reference evidence="1 2" key="1">
    <citation type="submission" date="2024-10" db="EMBL/GenBank/DDBJ databases">
        <authorList>
            <person name="Kim D."/>
        </authorList>
    </citation>
    <scope>NUCLEOTIDE SEQUENCE [LARGE SCALE GENOMIC DNA]</scope>
    <source>
        <strain evidence="1">Taebaek</strain>
    </source>
</reference>
<proteinExistence type="predicted"/>
<sequence length="87" mass="9769">MAHQPQQEDKKFYEAQCKGAANEILNTIFNLLPDHLRRTALESLYNSLAENANGSCGLPNFKHLGQLGLRTEDVITRSISRSTAVRR</sequence>
<gene>
    <name evidence="1" type="ORF">niasHS_007039</name>
</gene>
<dbReference type="AlphaFoldDB" id="A0ABD2JFM8"/>
<evidence type="ECO:0000313" key="1">
    <source>
        <dbReference type="EMBL" id="KAL3089317.1"/>
    </source>
</evidence>